<gene>
    <name evidence="1" type="ORF">GCM10011273_23920</name>
</gene>
<reference evidence="1" key="2">
    <citation type="submission" date="2020-09" db="EMBL/GenBank/DDBJ databases">
        <authorList>
            <person name="Sun Q."/>
            <person name="Kim S."/>
        </authorList>
    </citation>
    <scope>NUCLEOTIDE SEQUENCE</scope>
    <source>
        <strain evidence="1">KCTC 32296</strain>
    </source>
</reference>
<evidence type="ECO:0008006" key="3">
    <source>
        <dbReference type="Google" id="ProtNLM"/>
    </source>
</evidence>
<name>A0A918Q7B1_9CAUL</name>
<dbReference type="RefSeq" id="WP_189486823.1">
    <property type="nucleotide sequence ID" value="NZ_BMZB01000003.1"/>
</dbReference>
<reference evidence="1" key="1">
    <citation type="journal article" date="2014" name="Int. J. Syst. Evol. Microbiol.">
        <title>Complete genome sequence of Corynebacterium casei LMG S-19264T (=DSM 44701T), isolated from a smear-ripened cheese.</title>
        <authorList>
            <consortium name="US DOE Joint Genome Institute (JGI-PGF)"/>
            <person name="Walter F."/>
            <person name="Albersmeier A."/>
            <person name="Kalinowski J."/>
            <person name="Ruckert C."/>
        </authorList>
    </citation>
    <scope>NUCLEOTIDE SEQUENCE</scope>
    <source>
        <strain evidence="1">KCTC 32296</strain>
    </source>
</reference>
<protein>
    <recommendedName>
        <fullName evidence="3">Flagellar basal-body protein FlbY</fullName>
    </recommendedName>
</protein>
<dbReference type="AlphaFoldDB" id="A0A918Q7B1"/>
<evidence type="ECO:0000313" key="2">
    <source>
        <dbReference type="Proteomes" id="UP000662572"/>
    </source>
</evidence>
<dbReference type="EMBL" id="BMZB01000003">
    <property type="protein sequence ID" value="GGZ36786.1"/>
    <property type="molecule type" value="Genomic_DNA"/>
</dbReference>
<sequence length="146" mass="16026">MTLSANNASDRARQILSLTERLGERLAFETKALEAHRPQDIHAGIEETRQLSNLYRMETARLKADPTLLSGLGDTLKSQLRTATENFMEIAKRHAVAVEAARAVTEGILQAIATDVSERKAQGASYGPGARQIYREPTSLNLSHKA</sequence>
<comment type="caution">
    <text evidence="1">The sequence shown here is derived from an EMBL/GenBank/DDBJ whole genome shotgun (WGS) entry which is preliminary data.</text>
</comment>
<dbReference type="Proteomes" id="UP000662572">
    <property type="component" value="Unassembled WGS sequence"/>
</dbReference>
<accession>A0A918Q7B1</accession>
<organism evidence="1 2">
    <name type="scientific">Asticcacaulis endophyticus</name>
    <dbReference type="NCBI Taxonomy" id="1395890"/>
    <lineage>
        <taxon>Bacteria</taxon>
        <taxon>Pseudomonadati</taxon>
        <taxon>Pseudomonadota</taxon>
        <taxon>Alphaproteobacteria</taxon>
        <taxon>Caulobacterales</taxon>
        <taxon>Caulobacteraceae</taxon>
        <taxon>Asticcacaulis</taxon>
    </lineage>
</organism>
<proteinExistence type="predicted"/>
<evidence type="ECO:0000313" key="1">
    <source>
        <dbReference type="EMBL" id="GGZ36786.1"/>
    </source>
</evidence>
<keyword evidence="2" id="KW-1185">Reference proteome</keyword>